<dbReference type="AlphaFoldDB" id="A0AAV9NQB7"/>
<evidence type="ECO:0000313" key="1">
    <source>
        <dbReference type="EMBL" id="KAK5064377.1"/>
    </source>
</evidence>
<dbReference type="Proteomes" id="UP001358417">
    <property type="component" value="Unassembled WGS sequence"/>
</dbReference>
<gene>
    <name evidence="1" type="ORF">LTR84_000210</name>
</gene>
<proteinExistence type="predicted"/>
<evidence type="ECO:0000313" key="2">
    <source>
        <dbReference type="Proteomes" id="UP001358417"/>
    </source>
</evidence>
<organism evidence="1 2">
    <name type="scientific">Exophiala bonariae</name>
    <dbReference type="NCBI Taxonomy" id="1690606"/>
    <lineage>
        <taxon>Eukaryota</taxon>
        <taxon>Fungi</taxon>
        <taxon>Dikarya</taxon>
        <taxon>Ascomycota</taxon>
        <taxon>Pezizomycotina</taxon>
        <taxon>Eurotiomycetes</taxon>
        <taxon>Chaetothyriomycetidae</taxon>
        <taxon>Chaetothyriales</taxon>
        <taxon>Herpotrichiellaceae</taxon>
        <taxon>Exophiala</taxon>
    </lineage>
</organism>
<keyword evidence="2" id="KW-1185">Reference proteome</keyword>
<accession>A0AAV9NQB7</accession>
<sequence>MLDDPGIPLPTLFLPGRDLVQEVVPVNDFAMIGCGDVANFVAPVVVMLAAVHNDTELLLGEIVELIEELELEGDVLKHAASSGYSLLEL</sequence>
<dbReference type="RefSeq" id="XP_064711701.1">
    <property type="nucleotide sequence ID" value="XM_064843841.1"/>
</dbReference>
<comment type="caution">
    <text evidence="1">The sequence shown here is derived from an EMBL/GenBank/DDBJ whole genome shotgun (WGS) entry which is preliminary data.</text>
</comment>
<dbReference type="GeneID" id="89968432"/>
<dbReference type="EMBL" id="JAVRRD010000001">
    <property type="protein sequence ID" value="KAK5064377.1"/>
    <property type="molecule type" value="Genomic_DNA"/>
</dbReference>
<protein>
    <submittedName>
        <fullName evidence="1">Uncharacterized protein</fullName>
    </submittedName>
</protein>
<name>A0AAV9NQB7_9EURO</name>
<reference evidence="1 2" key="1">
    <citation type="submission" date="2023-08" db="EMBL/GenBank/DDBJ databases">
        <title>Black Yeasts Isolated from many extreme environments.</title>
        <authorList>
            <person name="Coleine C."/>
            <person name="Stajich J.E."/>
            <person name="Selbmann L."/>
        </authorList>
    </citation>
    <scope>NUCLEOTIDE SEQUENCE [LARGE SCALE GENOMIC DNA]</scope>
    <source>
        <strain evidence="1 2">CCFEE 5792</strain>
    </source>
</reference>